<evidence type="ECO:0000313" key="2">
    <source>
        <dbReference type="Proteomes" id="UP000218160"/>
    </source>
</evidence>
<accession>A0A291B7R5</accession>
<dbReference type="EMBL" id="CP020660">
    <property type="protein sequence ID" value="ATF09048.1"/>
    <property type="molecule type" value="Genomic_DNA"/>
</dbReference>
<protein>
    <submittedName>
        <fullName evidence="1">Mobile element protein</fullName>
    </submittedName>
</protein>
<proteinExistence type="predicted"/>
<sequence>MKAFMVKCAFLMPLRGLQGFINSAFKLAQLPLLCPPLLMH</sequence>
<name>A0A291B7R5_9GAMM</name>
<evidence type="ECO:0000313" key="1">
    <source>
        <dbReference type="EMBL" id="ATF09048.1"/>
    </source>
</evidence>
<dbReference type="KEGG" id="elux:BTN50_0521"/>
<keyword evidence="2" id="KW-1185">Reference proteome</keyword>
<gene>
    <name evidence="1" type="ORF">BTN50_0521</name>
</gene>
<dbReference type="Proteomes" id="UP000218160">
    <property type="component" value="Chromosome 1"/>
</dbReference>
<reference evidence="2" key="1">
    <citation type="submission" date="2017-04" db="EMBL/GenBank/DDBJ databases">
        <title>Genome evolution of the luminous symbionts of deep sea anglerfish.</title>
        <authorList>
            <person name="Hendry T.A."/>
        </authorList>
    </citation>
    <scope>NUCLEOTIDE SEQUENCE [LARGE SCALE GENOMIC DNA]</scope>
</reference>
<organism evidence="1 2">
    <name type="scientific">Candidatus Enterovibrio altilux</name>
    <dbReference type="NCBI Taxonomy" id="1927128"/>
    <lineage>
        <taxon>Bacteria</taxon>
        <taxon>Pseudomonadati</taxon>
        <taxon>Pseudomonadota</taxon>
        <taxon>Gammaproteobacteria</taxon>
        <taxon>Vibrionales</taxon>
        <taxon>Vibrionaceae</taxon>
        <taxon>Enterovibrio</taxon>
    </lineage>
</organism>
<dbReference type="AlphaFoldDB" id="A0A291B7R5"/>